<keyword evidence="14" id="KW-1185">Reference proteome</keyword>
<keyword evidence="4" id="KW-0479">Metal-binding</keyword>
<dbReference type="AlphaFoldDB" id="A0A4Y2CG74"/>
<evidence type="ECO:0000256" key="8">
    <source>
        <dbReference type="ARBA" id="ARBA00022833"/>
    </source>
</evidence>
<dbReference type="CDD" id="cd20345">
    <property type="entry name" value="BRcat_RBR_HOIL1"/>
    <property type="match status" value="1"/>
</dbReference>
<dbReference type="SUPFAM" id="SSF57850">
    <property type="entry name" value="RING/U-box"/>
    <property type="match status" value="3"/>
</dbReference>
<evidence type="ECO:0000259" key="12">
    <source>
        <dbReference type="PROSITE" id="PS51873"/>
    </source>
</evidence>
<keyword evidence="6 9" id="KW-0863">Zinc-finger</keyword>
<evidence type="ECO:0000256" key="4">
    <source>
        <dbReference type="ARBA" id="ARBA00022723"/>
    </source>
</evidence>
<dbReference type="GO" id="GO:0009893">
    <property type="term" value="P:positive regulation of metabolic process"/>
    <property type="evidence" value="ECO:0007669"/>
    <property type="project" value="UniProtKB-ARBA"/>
</dbReference>
<dbReference type="PROSITE" id="PS00028">
    <property type="entry name" value="ZINC_FINGER_C2H2_1"/>
    <property type="match status" value="1"/>
</dbReference>
<dbReference type="PROSITE" id="PS50089">
    <property type="entry name" value="ZF_RING_2"/>
    <property type="match status" value="1"/>
</dbReference>
<organism evidence="13 14">
    <name type="scientific">Araneus ventricosus</name>
    <name type="common">Orbweaver spider</name>
    <name type="synonym">Epeira ventricosa</name>
    <dbReference type="NCBI Taxonomy" id="182803"/>
    <lineage>
        <taxon>Eukaryota</taxon>
        <taxon>Metazoa</taxon>
        <taxon>Ecdysozoa</taxon>
        <taxon>Arthropoda</taxon>
        <taxon>Chelicerata</taxon>
        <taxon>Arachnida</taxon>
        <taxon>Araneae</taxon>
        <taxon>Araneomorphae</taxon>
        <taxon>Entelegynae</taxon>
        <taxon>Araneoidea</taxon>
        <taxon>Araneidae</taxon>
        <taxon>Araneus</taxon>
    </lineage>
</organism>
<dbReference type="OrthoDB" id="261960at2759"/>
<dbReference type="InterPro" id="IPR047559">
    <property type="entry name" value="HOIL1_RBR_mRING-HC-C3HC3D"/>
</dbReference>
<evidence type="ECO:0000259" key="10">
    <source>
        <dbReference type="PROSITE" id="PS50053"/>
    </source>
</evidence>
<keyword evidence="8" id="KW-0862">Zinc</keyword>
<dbReference type="PROSITE" id="PS51873">
    <property type="entry name" value="TRIAD"/>
    <property type="match status" value="1"/>
</dbReference>
<dbReference type="Gene3D" id="3.30.40.10">
    <property type="entry name" value="Zinc/RING finger domain, C3HC4 (zinc finger)"/>
    <property type="match status" value="1"/>
</dbReference>
<dbReference type="InterPro" id="IPR001841">
    <property type="entry name" value="Znf_RING"/>
</dbReference>
<dbReference type="GO" id="GO:0008270">
    <property type="term" value="F:zinc ion binding"/>
    <property type="evidence" value="ECO:0007669"/>
    <property type="project" value="UniProtKB-KW"/>
</dbReference>
<dbReference type="InterPro" id="IPR047557">
    <property type="entry name" value="Rcat_RBR_HOIL1"/>
</dbReference>
<dbReference type="InterPro" id="IPR044066">
    <property type="entry name" value="TRIAD_supradom"/>
</dbReference>
<dbReference type="InterPro" id="IPR027370">
    <property type="entry name" value="Znf-RING_euk"/>
</dbReference>
<comment type="caution">
    <text evidence="13">The sequence shown here is derived from an EMBL/GenBank/DDBJ whole genome shotgun (WGS) entry which is preliminary data.</text>
</comment>
<evidence type="ECO:0000259" key="11">
    <source>
        <dbReference type="PROSITE" id="PS50089"/>
    </source>
</evidence>
<dbReference type="PROSITE" id="PS00518">
    <property type="entry name" value="ZF_RING_1"/>
    <property type="match status" value="1"/>
</dbReference>
<comment type="pathway">
    <text evidence="1">Protein modification; protein ubiquitination.</text>
</comment>
<dbReference type="EMBL" id="BGPR01000185">
    <property type="protein sequence ID" value="GBM02954.1"/>
    <property type="molecule type" value="Genomic_DNA"/>
</dbReference>
<evidence type="ECO:0000256" key="5">
    <source>
        <dbReference type="ARBA" id="ARBA00022737"/>
    </source>
</evidence>
<feature type="domain" description="RING-type" evidence="12">
    <location>
        <begin position="717"/>
        <end position="945"/>
    </location>
</feature>
<dbReference type="InterPro" id="IPR000626">
    <property type="entry name" value="Ubiquitin-like_dom"/>
</dbReference>
<dbReference type="CDD" id="cd16633">
    <property type="entry name" value="mRING-HC-C3HC3D_RBR_HOIL1"/>
    <property type="match status" value="1"/>
</dbReference>
<dbReference type="CDD" id="cd20358">
    <property type="entry name" value="Rcat_RBR_HOIL1"/>
    <property type="match status" value="1"/>
</dbReference>
<keyword evidence="3" id="KW-0808">Transferase</keyword>
<reference evidence="13 14" key="1">
    <citation type="journal article" date="2019" name="Sci. Rep.">
        <title>Orb-weaving spider Araneus ventricosus genome elucidates the spidroin gene catalogue.</title>
        <authorList>
            <person name="Kono N."/>
            <person name="Nakamura H."/>
            <person name="Ohtoshi R."/>
            <person name="Moran D.A.P."/>
            <person name="Shinohara A."/>
            <person name="Yoshida Y."/>
            <person name="Fujiwara M."/>
            <person name="Mori M."/>
            <person name="Tomita M."/>
            <person name="Arakawa K."/>
        </authorList>
    </citation>
    <scope>NUCLEOTIDE SEQUENCE [LARGE SCALE GENOMIC DNA]</scope>
</reference>
<dbReference type="PANTHER" id="PTHR22770:SF13">
    <property type="entry name" value="RING-TYPE DOMAIN-CONTAINING PROTEIN"/>
    <property type="match status" value="1"/>
</dbReference>
<keyword evidence="2" id="KW-0597">Phosphoprotein</keyword>
<sequence length="949" mass="107344">MEKEACYTNDLLSLDGEIPWITSGLYDSKREECQAEKSRYSFLPKGMKKHQYRRQSEPVVSEIVEALSPKLMHQNKFALYSGTNDEFERFSYFPKGNMKQTFMHTKSAENSPQIRRRYKSSEKCFIVNLYIEAKAIHLGPFPFEIYPKMNVGLLKLKVEKELAIPTAFQKWILNKSLAIDNDLLLLDCDVIPGSPIFLYLDSNFEKSIDLDQLYSLVKISVNKSTCRHVAICHNTFMQYPVKTSDPENIERFTPGNKLDADNEIKNLSTKKHDKLVSASFDEHDRRKKKVPEPVFENCSSKSSSVKMESENILPTKDVTAVPYQRKFLCGKKGPFKPVFAKVKEKESYSVLNNIISSSAGCSKTAATDISSSKLNSKNTSSKCQTSECSVAKSIFKSQLQIESEKKKIDSNVENSSQSAEDQTNVLNQKVAESKKHGAYDLRESVPSSGIDNKVPISSSRCGQSSILEKVRMKHKMKLRKENENSCTAENTQYIQSTVSDDKIVDKSAQPVIDVNTPQCDILPQSKLQTECSNTSHDSSGNIQLDNIENNQKMGTSISNQKEEERPDFAQISTRDLKTENLTTEEKSEFTKISMKDSITENLKHEEKSEFAEISTKDLKAENLTDSSEAPIINSHSSDGFNESRITEICIVNENDEPSSEIRDGCSNSAKNITESSSSCNIGQVVQEEENEVIIKKCAENYEHLLKMEDLNLVRNVVNFTCPVCFGDFESDQGVVLHECLHIFCIDCLARTVDYAEEVLVKCPYRDDEYSCQSYLQQREVKALVSPEIYERYLQRSIITAESLAEKSFHCKTPDCPGWCMFDDNINVFHCPVCFHYNCLNCRTIHEGLNCRQYQDKLQSQKKLDPDSEKTLEFLSKMIEAGKALKCPKCDLILMKKWGCDWLKCAVCLTEICWITKGPRWGPGGQGDTSGGCRCGVNGVKCHPSCTYCH</sequence>
<feature type="domain" description="Ubiquitin-like" evidence="10">
    <location>
        <begin position="129"/>
        <end position="200"/>
    </location>
</feature>
<dbReference type="InterPro" id="IPR017907">
    <property type="entry name" value="Znf_RING_CS"/>
</dbReference>
<dbReference type="Proteomes" id="UP000499080">
    <property type="component" value="Unassembled WGS sequence"/>
</dbReference>
<dbReference type="GO" id="GO:0097039">
    <property type="term" value="P:protein linear polyubiquitination"/>
    <property type="evidence" value="ECO:0007669"/>
    <property type="project" value="TreeGrafter"/>
</dbReference>
<protein>
    <submittedName>
        <fullName evidence="13">RanBP-type and C3HC4-type zinc finger-containing protein 1</fullName>
    </submittedName>
</protein>
<keyword evidence="5" id="KW-0677">Repeat</keyword>
<accession>A0A4Y2CG74</accession>
<evidence type="ECO:0000256" key="2">
    <source>
        <dbReference type="ARBA" id="ARBA00022553"/>
    </source>
</evidence>
<dbReference type="InterPro" id="IPR029071">
    <property type="entry name" value="Ubiquitin-like_domsf"/>
</dbReference>
<dbReference type="PROSITE" id="PS50053">
    <property type="entry name" value="UBIQUITIN_2"/>
    <property type="match status" value="1"/>
</dbReference>
<dbReference type="InterPro" id="IPR047558">
    <property type="entry name" value="BRcat_RBR_HOIL1"/>
</dbReference>
<dbReference type="GO" id="GO:0043130">
    <property type="term" value="F:ubiquitin binding"/>
    <property type="evidence" value="ECO:0007669"/>
    <property type="project" value="TreeGrafter"/>
</dbReference>
<evidence type="ECO:0000256" key="3">
    <source>
        <dbReference type="ARBA" id="ARBA00022679"/>
    </source>
</evidence>
<evidence type="ECO:0000256" key="6">
    <source>
        <dbReference type="ARBA" id="ARBA00022771"/>
    </source>
</evidence>
<keyword evidence="7" id="KW-0833">Ubl conjugation pathway</keyword>
<dbReference type="SUPFAM" id="SSF54236">
    <property type="entry name" value="Ubiquitin-like"/>
    <property type="match status" value="1"/>
</dbReference>
<feature type="domain" description="RING-type" evidence="11">
    <location>
        <begin position="721"/>
        <end position="763"/>
    </location>
</feature>
<proteinExistence type="predicted"/>
<evidence type="ECO:0000313" key="13">
    <source>
        <dbReference type="EMBL" id="GBM02954.1"/>
    </source>
</evidence>
<evidence type="ECO:0000313" key="14">
    <source>
        <dbReference type="Proteomes" id="UP000499080"/>
    </source>
</evidence>
<dbReference type="FunFam" id="3.30.40.10:FF:000137">
    <property type="entry name" value="RanBP-type and C3HC4-type zinc finger-containing protein 1"/>
    <property type="match status" value="1"/>
</dbReference>
<dbReference type="GO" id="GO:0071797">
    <property type="term" value="C:LUBAC complex"/>
    <property type="evidence" value="ECO:0007669"/>
    <property type="project" value="TreeGrafter"/>
</dbReference>
<evidence type="ECO:0000256" key="9">
    <source>
        <dbReference type="PROSITE-ProRule" id="PRU00175"/>
    </source>
</evidence>
<evidence type="ECO:0000256" key="7">
    <source>
        <dbReference type="ARBA" id="ARBA00022786"/>
    </source>
</evidence>
<evidence type="ECO:0000256" key="1">
    <source>
        <dbReference type="ARBA" id="ARBA00004906"/>
    </source>
</evidence>
<gene>
    <name evidence="13" type="primary">rbck1_2</name>
    <name evidence="13" type="ORF">AVEN_269867_1</name>
</gene>
<name>A0A4Y2CG74_ARAVE</name>
<dbReference type="GO" id="GO:0004842">
    <property type="term" value="F:ubiquitin-protein transferase activity"/>
    <property type="evidence" value="ECO:0007669"/>
    <property type="project" value="TreeGrafter"/>
</dbReference>
<dbReference type="InterPro" id="IPR013083">
    <property type="entry name" value="Znf_RING/FYVE/PHD"/>
</dbReference>
<dbReference type="GO" id="GO:0043161">
    <property type="term" value="P:proteasome-mediated ubiquitin-dependent protein catabolic process"/>
    <property type="evidence" value="ECO:0007669"/>
    <property type="project" value="TreeGrafter"/>
</dbReference>
<dbReference type="PANTHER" id="PTHR22770">
    <property type="entry name" value="UBIQUITIN CONJUGATING ENZYME 7 INTERACTING PROTEIN-RELATED"/>
    <property type="match status" value="1"/>
</dbReference>
<dbReference type="InterPro" id="IPR013087">
    <property type="entry name" value="Znf_C2H2_type"/>
</dbReference>
<dbReference type="Pfam" id="PF13445">
    <property type="entry name" value="zf-RING_UBOX"/>
    <property type="match status" value="1"/>
</dbReference>
<dbReference type="Gene3D" id="3.10.20.90">
    <property type="entry name" value="Phosphatidylinositol 3-kinase Catalytic Subunit, Chain A, domain 1"/>
    <property type="match status" value="1"/>
</dbReference>
<dbReference type="InterPro" id="IPR051628">
    <property type="entry name" value="LUBAC_E3_Ligases"/>
</dbReference>